<dbReference type="InterPro" id="IPR032630">
    <property type="entry name" value="P_typ_ATPase_c"/>
</dbReference>
<dbReference type="GO" id="GO:0140326">
    <property type="term" value="F:ATPase-coupled intramembrane lipid transporter activity"/>
    <property type="evidence" value="ECO:0007669"/>
    <property type="project" value="TreeGrafter"/>
</dbReference>
<dbReference type="PANTHER" id="PTHR24092">
    <property type="entry name" value="PROBABLE PHOSPHOLIPID-TRANSPORTING ATPASE"/>
    <property type="match status" value="1"/>
</dbReference>
<protein>
    <submittedName>
        <fullName evidence="7">PhoLip_ATPase_C domain-containing protein</fullName>
    </submittedName>
</protein>
<reference evidence="7" key="1">
    <citation type="submission" date="2016-11" db="UniProtKB">
        <authorList>
            <consortium name="WormBaseParasite"/>
        </authorList>
    </citation>
    <scope>IDENTIFICATION</scope>
</reference>
<evidence type="ECO:0000259" key="5">
    <source>
        <dbReference type="Pfam" id="PF16212"/>
    </source>
</evidence>
<evidence type="ECO:0000256" key="4">
    <source>
        <dbReference type="SAM" id="MobiDB-lite"/>
    </source>
</evidence>
<dbReference type="Pfam" id="PF16212">
    <property type="entry name" value="PhoLip_ATPase_C"/>
    <property type="match status" value="1"/>
</dbReference>
<dbReference type="WBParaSite" id="maker-unitig_26628-snap-gene-0.2-mRNA-1">
    <property type="protein sequence ID" value="maker-unitig_26628-snap-gene-0.2-mRNA-1"/>
    <property type="gene ID" value="maker-unitig_26628-snap-gene-0.2"/>
</dbReference>
<organism evidence="6 7">
    <name type="scientific">Macrostomum lignano</name>
    <dbReference type="NCBI Taxonomy" id="282301"/>
    <lineage>
        <taxon>Eukaryota</taxon>
        <taxon>Metazoa</taxon>
        <taxon>Spiralia</taxon>
        <taxon>Lophotrochozoa</taxon>
        <taxon>Platyhelminthes</taxon>
        <taxon>Rhabditophora</taxon>
        <taxon>Macrostomorpha</taxon>
        <taxon>Macrostomida</taxon>
        <taxon>Macrostomidae</taxon>
        <taxon>Macrostomum</taxon>
    </lineage>
</organism>
<dbReference type="GO" id="GO:0046872">
    <property type="term" value="F:metal ion binding"/>
    <property type="evidence" value="ECO:0007669"/>
    <property type="project" value="UniProtKB-KW"/>
</dbReference>
<evidence type="ECO:0000256" key="2">
    <source>
        <dbReference type="ARBA" id="ARBA00022723"/>
    </source>
</evidence>
<dbReference type="Proteomes" id="UP000095280">
    <property type="component" value="Unplaced"/>
</dbReference>
<evidence type="ECO:0000256" key="3">
    <source>
        <dbReference type="ARBA" id="ARBA00022842"/>
    </source>
</evidence>
<dbReference type="GO" id="GO:0005886">
    <property type="term" value="C:plasma membrane"/>
    <property type="evidence" value="ECO:0007669"/>
    <property type="project" value="TreeGrafter"/>
</dbReference>
<proteinExistence type="predicted"/>
<keyword evidence="2" id="KW-0479">Metal-binding</keyword>
<comment type="subcellular location">
    <subcellularLocation>
        <location evidence="1">Membrane</location>
        <topology evidence="1">Multi-pass membrane protein</topology>
    </subcellularLocation>
</comment>
<accession>A0A1I8FBF8</accession>
<keyword evidence="3" id="KW-0460">Magnesium</keyword>
<dbReference type="AlphaFoldDB" id="A0A1I8FBF8"/>
<keyword evidence="6" id="KW-1185">Reference proteome</keyword>
<dbReference type="GO" id="GO:0045332">
    <property type="term" value="P:phospholipid translocation"/>
    <property type="evidence" value="ECO:0007669"/>
    <property type="project" value="TreeGrafter"/>
</dbReference>
<sequence>RLLVLNANTLAQTEDKVRPATFRRLTHPTTPEYQIRQRGAAWRSEMVASCLDDLGSVVLDGGTLPSASAWRTLAEVRVPTSYSLAEHGGSVICCRATPSQKAAIVSLVKEKRSRWQTLAIATAPTITAAAICQWHFLSTIRLMRVQSMVIYFVPHLVIVNSDCDIWSFGDIVVSAGVITAVAHNALELRGWTGIHLVLPLLAVQSLPGSDFALVLNVICTNCMHPDNPITSSSAASPPRQFWLPQLLIPFLALMARLSAMRLQSLHPSPDESAPAAADSAEVVSGTAAVDVARRLDAFSQARSALRRLSVAWLVAEAAAAACQSGIPWRIRHLKEEELADRSESASAVDIRAGSGRSRREFDSGSRHHKRSRSLGASQRIRDHL</sequence>
<evidence type="ECO:0000313" key="7">
    <source>
        <dbReference type="WBParaSite" id="maker-unitig_26628-snap-gene-0.2-mRNA-1"/>
    </source>
</evidence>
<name>A0A1I8FBF8_9PLAT</name>
<feature type="domain" description="P-type ATPase C-terminal" evidence="5">
    <location>
        <begin position="133"/>
        <end position="262"/>
    </location>
</feature>
<evidence type="ECO:0000313" key="6">
    <source>
        <dbReference type="Proteomes" id="UP000095280"/>
    </source>
</evidence>
<feature type="region of interest" description="Disordered" evidence="4">
    <location>
        <begin position="343"/>
        <end position="384"/>
    </location>
</feature>
<evidence type="ECO:0000256" key="1">
    <source>
        <dbReference type="ARBA" id="ARBA00004141"/>
    </source>
</evidence>